<keyword evidence="6" id="KW-0482">Metalloprotease</keyword>
<dbReference type="NCBIfam" id="TIGR00608">
    <property type="entry name" value="radc"/>
    <property type="match status" value="1"/>
</dbReference>
<dbReference type="SUPFAM" id="SSF102712">
    <property type="entry name" value="JAB1/MPN domain"/>
    <property type="match status" value="1"/>
</dbReference>
<feature type="compositionally biased region" description="Basic and acidic residues" evidence="8">
    <location>
        <begin position="11"/>
        <end position="24"/>
    </location>
</feature>
<comment type="similarity">
    <text evidence="1 7">Belongs to the UPF0758 family.</text>
</comment>
<protein>
    <submittedName>
        <fullName evidence="10">DNA replication and repair protein RadC</fullName>
    </submittedName>
</protein>
<evidence type="ECO:0000256" key="5">
    <source>
        <dbReference type="ARBA" id="ARBA00022833"/>
    </source>
</evidence>
<dbReference type="InterPro" id="IPR001405">
    <property type="entry name" value="UPF0758"/>
</dbReference>
<dbReference type="PROSITE" id="PS01302">
    <property type="entry name" value="UPF0758"/>
    <property type="match status" value="1"/>
</dbReference>
<dbReference type="PANTHER" id="PTHR30471">
    <property type="entry name" value="DNA REPAIR PROTEIN RADC"/>
    <property type="match status" value="1"/>
</dbReference>
<evidence type="ECO:0000256" key="3">
    <source>
        <dbReference type="ARBA" id="ARBA00022723"/>
    </source>
</evidence>
<evidence type="ECO:0000313" key="11">
    <source>
        <dbReference type="Proteomes" id="UP000199387"/>
    </source>
</evidence>
<evidence type="ECO:0000256" key="8">
    <source>
        <dbReference type="SAM" id="MobiDB-lite"/>
    </source>
</evidence>
<dbReference type="Gene3D" id="3.40.140.10">
    <property type="entry name" value="Cytidine Deaminase, domain 2"/>
    <property type="match status" value="1"/>
</dbReference>
<dbReference type="Pfam" id="PF04002">
    <property type="entry name" value="RadC"/>
    <property type="match status" value="1"/>
</dbReference>
<evidence type="ECO:0000256" key="7">
    <source>
        <dbReference type="RuleBase" id="RU003797"/>
    </source>
</evidence>
<dbReference type="AlphaFoldDB" id="A0A1G6JNJ6"/>
<dbReference type="CDD" id="cd08071">
    <property type="entry name" value="MPN_DUF2466"/>
    <property type="match status" value="1"/>
</dbReference>
<dbReference type="STRING" id="1236220.SAMN04488112_104118"/>
<dbReference type="Proteomes" id="UP000199387">
    <property type="component" value="Unassembled WGS sequence"/>
</dbReference>
<feature type="region of interest" description="Disordered" evidence="8">
    <location>
        <begin position="1"/>
        <end position="27"/>
    </location>
</feature>
<dbReference type="NCBIfam" id="NF000642">
    <property type="entry name" value="PRK00024.1"/>
    <property type="match status" value="1"/>
</dbReference>
<dbReference type="InterPro" id="IPR025657">
    <property type="entry name" value="RadC_JAB"/>
</dbReference>
<dbReference type="EMBL" id="FMZA01000004">
    <property type="protein sequence ID" value="SDC20267.1"/>
    <property type="molecule type" value="Genomic_DNA"/>
</dbReference>
<keyword evidence="4" id="KW-0378">Hydrolase</keyword>
<evidence type="ECO:0000313" key="10">
    <source>
        <dbReference type="EMBL" id="SDC20267.1"/>
    </source>
</evidence>
<dbReference type="InterPro" id="IPR046778">
    <property type="entry name" value="UPF0758_N"/>
</dbReference>
<keyword evidence="5" id="KW-0862">Zinc</keyword>
<organism evidence="10 11">
    <name type="scientific">Melghirimyces thermohalophilus</name>
    <dbReference type="NCBI Taxonomy" id="1236220"/>
    <lineage>
        <taxon>Bacteria</taxon>
        <taxon>Bacillati</taxon>
        <taxon>Bacillota</taxon>
        <taxon>Bacilli</taxon>
        <taxon>Bacillales</taxon>
        <taxon>Thermoactinomycetaceae</taxon>
        <taxon>Melghirimyces</taxon>
    </lineage>
</organism>
<proteinExistence type="inferred from homology"/>
<keyword evidence="2" id="KW-0645">Protease</keyword>
<evidence type="ECO:0000256" key="2">
    <source>
        <dbReference type="ARBA" id="ARBA00022670"/>
    </source>
</evidence>
<evidence type="ECO:0000256" key="1">
    <source>
        <dbReference type="ARBA" id="ARBA00010243"/>
    </source>
</evidence>
<dbReference type="InterPro" id="IPR020891">
    <property type="entry name" value="UPF0758_CS"/>
</dbReference>
<dbReference type="PANTHER" id="PTHR30471:SF3">
    <property type="entry name" value="UPF0758 PROTEIN YEES-RELATED"/>
    <property type="match status" value="1"/>
</dbReference>
<keyword evidence="3" id="KW-0479">Metal-binding</keyword>
<feature type="domain" description="MPN" evidence="9">
    <location>
        <begin position="108"/>
        <end position="230"/>
    </location>
</feature>
<dbReference type="PROSITE" id="PS50249">
    <property type="entry name" value="MPN"/>
    <property type="match status" value="1"/>
</dbReference>
<evidence type="ECO:0000256" key="4">
    <source>
        <dbReference type="ARBA" id="ARBA00022801"/>
    </source>
</evidence>
<sequence length="234" mass="25771">MRQEGQLMIRDVPEEERPRERMAREGPTTLSNAELIAILLRTGTSAESVVQLAGRALAQAGGLKGLAGSTMNELVKIRGIGPAKAVQLLAGVELGRRVSRALPAERAVIRSPGDAADYVMDEMRYLTQEHFLCLFLNTKNRVLDKQCIFVGSLNSSVVHPREVFREAIRRSSAGLICVHNHPSGDPTPSREDIQVTERLFEAGRIVGIELLDHIIIGDNRFYSLKEKGIIPLQA</sequence>
<name>A0A1G6JNJ6_9BACL</name>
<dbReference type="GO" id="GO:0008237">
    <property type="term" value="F:metallopeptidase activity"/>
    <property type="evidence" value="ECO:0007669"/>
    <property type="project" value="UniProtKB-KW"/>
</dbReference>
<gene>
    <name evidence="10" type="ORF">SAMN04488112_104118</name>
</gene>
<dbReference type="GO" id="GO:0006508">
    <property type="term" value="P:proteolysis"/>
    <property type="evidence" value="ECO:0007669"/>
    <property type="project" value="UniProtKB-KW"/>
</dbReference>
<dbReference type="Pfam" id="PF20582">
    <property type="entry name" value="UPF0758_N"/>
    <property type="match status" value="1"/>
</dbReference>
<reference evidence="10 11" key="1">
    <citation type="submission" date="2016-10" db="EMBL/GenBank/DDBJ databases">
        <authorList>
            <person name="de Groot N.N."/>
        </authorList>
    </citation>
    <scope>NUCLEOTIDE SEQUENCE [LARGE SCALE GENOMIC DNA]</scope>
    <source>
        <strain evidence="10 11">DSM 45514</strain>
    </source>
</reference>
<accession>A0A1G6JNJ6</accession>
<dbReference type="GO" id="GO:0046872">
    <property type="term" value="F:metal ion binding"/>
    <property type="evidence" value="ECO:0007669"/>
    <property type="project" value="UniProtKB-KW"/>
</dbReference>
<evidence type="ECO:0000256" key="6">
    <source>
        <dbReference type="ARBA" id="ARBA00023049"/>
    </source>
</evidence>
<dbReference type="InterPro" id="IPR037518">
    <property type="entry name" value="MPN"/>
</dbReference>
<keyword evidence="11" id="KW-1185">Reference proteome</keyword>
<evidence type="ECO:0000259" key="9">
    <source>
        <dbReference type="PROSITE" id="PS50249"/>
    </source>
</evidence>